<dbReference type="InterPro" id="IPR031099">
    <property type="entry name" value="BRCA1-associated"/>
</dbReference>
<dbReference type="GO" id="GO:0008270">
    <property type="term" value="F:zinc ion binding"/>
    <property type="evidence" value="ECO:0007669"/>
    <property type="project" value="UniProtKB-KW"/>
</dbReference>
<evidence type="ECO:0000256" key="14">
    <source>
        <dbReference type="SAM" id="Coils"/>
    </source>
</evidence>
<feature type="coiled-coil region" evidence="14">
    <location>
        <begin position="1071"/>
        <end position="1098"/>
    </location>
</feature>
<reference evidence="18 19" key="1">
    <citation type="journal article" date="2023" name="Insect Mol. Biol.">
        <title>Genome sequencing provides insights into the evolution of gene families encoding plant cell wall-degrading enzymes in longhorned beetles.</title>
        <authorList>
            <person name="Shin N.R."/>
            <person name="Okamura Y."/>
            <person name="Kirsch R."/>
            <person name="Pauchet Y."/>
        </authorList>
    </citation>
    <scope>NUCLEOTIDE SEQUENCE [LARGE SCALE GENOMIC DNA]</scope>
    <source>
        <strain evidence="18">EAD_L_NR</strain>
    </source>
</reference>
<evidence type="ECO:0000259" key="16">
    <source>
        <dbReference type="PROSITE" id="PS50089"/>
    </source>
</evidence>
<evidence type="ECO:0000256" key="9">
    <source>
        <dbReference type="ARBA" id="ARBA00023204"/>
    </source>
</evidence>
<dbReference type="PANTHER" id="PTHR13763:SF0">
    <property type="entry name" value="BREAST CANCER TYPE 1 SUSCEPTIBILITY PROTEIN"/>
    <property type="match status" value="1"/>
</dbReference>
<feature type="compositionally biased region" description="Polar residues" evidence="15">
    <location>
        <begin position="503"/>
        <end position="520"/>
    </location>
</feature>
<dbReference type="PROSITE" id="PS50089">
    <property type="entry name" value="ZF_RING_2"/>
    <property type="match status" value="1"/>
</dbReference>
<feature type="domain" description="BRCT" evidence="17">
    <location>
        <begin position="1489"/>
        <end position="1552"/>
    </location>
</feature>
<evidence type="ECO:0000256" key="12">
    <source>
        <dbReference type="ARBA" id="ARBA00031556"/>
    </source>
</evidence>
<evidence type="ECO:0000256" key="3">
    <source>
        <dbReference type="ARBA" id="ARBA00022454"/>
    </source>
</evidence>
<dbReference type="Gene3D" id="3.30.40.10">
    <property type="entry name" value="Zinc/RING finger domain, C3HC4 (zinc finger)"/>
    <property type="match status" value="1"/>
</dbReference>
<comment type="subcellular location">
    <subcellularLocation>
        <location evidence="2">Chromosome</location>
    </subcellularLocation>
    <subcellularLocation>
        <location evidence="1">Nucleus</location>
    </subcellularLocation>
</comment>
<dbReference type="Proteomes" id="UP001159042">
    <property type="component" value="Unassembled WGS sequence"/>
</dbReference>
<dbReference type="Pfam" id="PF00533">
    <property type="entry name" value="BRCT"/>
    <property type="match status" value="1"/>
</dbReference>
<keyword evidence="11" id="KW-0131">Cell cycle</keyword>
<keyword evidence="14" id="KW-0175">Coiled coil</keyword>
<gene>
    <name evidence="18" type="ORF">NQ315_005530</name>
</gene>
<dbReference type="GO" id="GO:0004842">
    <property type="term" value="F:ubiquitin-protein transferase activity"/>
    <property type="evidence" value="ECO:0007669"/>
    <property type="project" value="TreeGrafter"/>
</dbReference>
<evidence type="ECO:0000256" key="11">
    <source>
        <dbReference type="ARBA" id="ARBA00023306"/>
    </source>
</evidence>
<comment type="caution">
    <text evidence="18">The sequence shown here is derived from an EMBL/GenBank/DDBJ whole genome shotgun (WGS) entry which is preliminary data.</text>
</comment>
<feature type="compositionally biased region" description="Basic and acidic residues" evidence="15">
    <location>
        <begin position="570"/>
        <end position="585"/>
    </location>
</feature>
<evidence type="ECO:0000256" key="10">
    <source>
        <dbReference type="ARBA" id="ARBA00023242"/>
    </source>
</evidence>
<keyword evidence="8" id="KW-0862">Zinc</keyword>
<dbReference type="InterPro" id="IPR001841">
    <property type="entry name" value="Znf_RING"/>
</dbReference>
<dbReference type="Gene3D" id="3.40.50.10190">
    <property type="entry name" value="BRCT domain"/>
    <property type="match status" value="2"/>
</dbReference>
<feature type="region of interest" description="Disordered" evidence="15">
    <location>
        <begin position="553"/>
        <end position="591"/>
    </location>
</feature>
<keyword evidence="5" id="KW-0677">Repeat</keyword>
<feature type="domain" description="RING-type" evidence="16">
    <location>
        <begin position="22"/>
        <end position="62"/>
    </location>
</feature>
<dbReference type="PANTHER" id="PTHR13763">
    <property type="entry name" value="BREAST CANCER TYPE 1 SUSCEPTIBILITY PROTEIN BRCA1"/>
    <property type="match status" value="1"/>
</dbReference>
<dbReference type="InterPro" id="IPR013083">
    <property type="entry name" value="Znf_RING/FYVE/PHD"/>
</dbReference>
<evidence type="ECO:0000313" key="18">
    <source>
        <dbReference type="EMBL" id="KAJ8917481.1"/>
    </source>
</evidence>
<feature type="region of interest" description="Disordered" evidence="15">
    <location>
        <begin position="149"/>
        <end position="186"/>
    </location>
</feature>
<organism evidence="18 19">
    <name type="scientific">Exocentrus adspersus</name>
    <dbReference type="NCBI Taxonomy" id="1586481"/>
    <lineage>
        <taxon>Eukaryota</taxon>
        <taxon>Metazoa</taxon>
        <taxon>Ecdysozoa</taxon>
        <taxon>Arthropoda</taxon>
        <taxon>Hexapoda</taxon>
        <taxon>Insecta</taxon>
        <taxon>Pterygota</taxon>
        <taxon>Neoptera</taxon>
        <taxon>Endopterygota</taxon>
        <taxon>Coleoptera</taxon>
        <taxon>Polyphaga</taxon>
        <taxon>Cucujiformia</taxon>
        <taxon>Chrysomeloidea</taxon>
        <taxon>Cerambycidae</taxon>
        <taxon>Lamiinae</taxon>
        <taxon>Acanthocinini</taxon>
        <taxon>Exocentrus</taxon>
    </lineage>
</organism>
<feature type="compositionally biased region" description="Polar residues" evidence="15">
    <location>
        <begin position="556"/>
        <end position="567"/>
    </location>
</feature>
<accession>A0AAV8VUD1</accession>
<feature type="domain" description="BRCT" evidence="17">
    <location>
        <begin position="1569"/>
        <end position="1668"/>
    </location>
</feature>
<dbReference type="InterPro" id="IPR036420">
    <property type="entry name" value="BRCT_dom_sf"/>
</dbReference>
<keyword evidence="4" id="KW-0479">Metal-binding</keyword>
<evidence type="ECO:0000313" key="19">
    <source>
        <dbReference type="Proteomes" id="UP001159042"/>
    </source>
</evidence>
<feature type="compositionally biased region" description="Basic and acidic residues" evidence="15">
    <location>
        <begin position="521"/>
        <end position="534"/>
    </location>
</feature>
<evidence type="ECO:0000256" key="8">
    <source>
        <dbReference type="ARBA" id="ARBA00022833"/>
    </source>
</evidence>
<sequence>MNKKKLTKLVETILILKAKLKCPICLEVMQDIVELECAHKYCKTCFLQYKSTNKHPSCPLCKRTLKRRSATYTDDYGNAVGKFIYNTCEELRNVYKCEIDVLHEKLLLGIELCSDKNHGLGNVLNKSIAVAVPSSSKYVSLRPKEKSLPVVKPAKEANKRRLSDSSDNSTDTVSDKSLEKSTQPSKKNCEDAFDKLLNVSRFPIGFNKKCAKRVYSNKKKKEKKHEPDYNILEFDNDENREGVLQWLHDTRNEFDRWISQSQNNTEEVSNNIPGIGLMPVSLNKVKCDVKPVTFNVPKGRARSLDIEIKKTVHPGIRRRSRGGSFALEDYDIEEATTEEVEAVKKAEKKVLQDLIEDEFLERLENEMQVNNERGSQVKTKKYRGPKKIKPLSPTSTTGWERLTKMEKALRKDKRTPKQLNVTLQSTQETKNQIKETVLRLSNEKEDTLGTKQDEDFIPAVAIIDGSDPETKSKDIQKPSNTAVTSPEGMRKAGAVTKLLNKKPASSQTSNTDNQGQAIRTKSTEQRNDISDKKSVEVSNKVLTVVLSPADIEKNARNSASSSQNDGLNQDMKRNETIENKSRPPEDIPVPSNVLRQKRSFDLEKLEDYVANNMKFIDKNTSEDSISYTYKTEQSNKLDRGVQSPIKAVGKNPQTAKSQAEEEYIKSSDDSCVLLDVLFNTPTQKVTQDKVKIDDEIIVISDTLPEEPSFPIPGEGNRTDFQQDDIALLYGNATQKINHTFCNSMETAEEIMEKHNSVEELLHLVETCLEKCITNFKLVDVVHKPLENELNYLLLYLSKLKSAHKNGKESSIREVYDVGTQTVVGVANKVTQTEDNKIDIGLQTKDLHCIKCNIDLNKTTNDDAISQDTKTALESIITNTEADFKPVTNKNTPLPKPETQNEIFTCTLDNLNFETQDIARNKGTITKTVPKVASTQVKEKPVVQRNETTNKENIPSSVLVCSLNSSRSPVCKRVNRKLTYEAEVPKRMRDSWSDEDFEEELIPAKRKCNRFLRDDLTVEFLTHPEKADKNIRSETQNSDDINYDEYLENVLKRYEKGNSTTKSSDFKKPNGVSSQQEMIKKCEDMINNAKRDLNVIKAVTEQSVCSSKDSFRTASDSVGNTLNDDDNVFMDEGNLLKLDNDILEYEQEKRKPQNSESSDIIAESEEVEHVPKKLKTMVQKKHNHGLQSKNENKTSDCLPKNCNAFNDDFDETAFGKLIDNITEEQANLNKGTRVNIISDIKIQSQIQKNDMKEDDLFSDEDIVETTPQKKIDSFTERLVESQILNSINKINTLQAPVKETENFDYDILPLPPPPDFQDDMADMDIPSTPIKMEADDEQIQEDARKLNEDEDMELDIPLKNESKFSLTPDNLDLPQMPRVMTHSTQIYDVELQKESLGLSPIRAGNSQKIGMKEMAKAAKFTPLNIVSKQTPHKPSLLTSTPKQKSIWNYVKPSQSVQEASSSYVKPCIACSRLPKEKVKCISQLTSKKLATYNPQFDSNVTHMIVTVNERNCVKDYTIKFVSAIAAGIWVLRFDWVEECLSKNRIVPEEPFEVLDCSGVAGPRTSRLMRKQNPLFRGYKFFCAEPIVSTTKREIENILKMLGGKILRHLRGFLEDDDDIGIIIAEGHVTQDFEQYERWVEQYKTVTVDLEWLSKCVGQYKVLSIRPYIWCSEDHLNDLGYPPFLTEVVPLSFTETL</sequence>
<dbReference type="EMBL" id="JANEYG010000033">
    <property type="protein sequence ID" value="KAJ8917481.1"/>
    <property type="molecule type" value="Genomic_DNA"/>
</dbReference>
<keyword evidence="9" id="KW-0234">DNA repair</keyword>
<evidence type="ECO:0000256" key="1">
    <source>
        <dbReference type="ARBA" id="ARBA00004123"/>
    </source>
</evidence>
<dbReference type="PROSITE" id="PS50172">
    <property type="entry name" value="BRCT"/>
    <property type="match status" value="2"/>
</dbReference>
<dbReference type="GO" id="GO:0031436">
    <property type="term" value="C:BRCA1-BARD1 complex"/>
    <property type="evidence" value="ECO:0007669"/>
    <property type="project" value="TreeGrafter"/>
</dbReference>
<dbReference type="InterPro" id="IPR001357">
    <property type="entry name" value="BRCT_dom"/>
</dbReference>
<evidence type="ECO:0000256" key="2">
    <source>
        <dbReference type="ARBA" id="ARBA00004286"/>
    </source>
</evidence>
<feature type="compositionally biased region" description="Basic and acidic residues" evidence="15">
    <location>
        <begin position="149"/>
        <end position="164"/>
    </location>
</feature>
<dbReference type="GO" id="GO:0005694">
    <property type="term" value="C:chromosome"/>
    <property type="evidence" value="ECO:0007669"/>
    <property type="project" value="UniProtKB-SubCell"/>
</dbReference>
<keyword evidence="3" id="KW-0158">Chromosome</keyword>
<evidence type="ECO:0000256" key="13">
    <source>
        <dbReference type="PROSITE-ProRule" id="PRU00175"/>
    </source>
</evidence>
<keyword evidence="6" id="KW-0227">DNA damage</keyword>
<keyword evidence="10" id="KW-0539">Nucleus</keyword>
<keyword evidence="19" id="KW-1185">Reference proteome</keyword>
<evidence type="ECO:0000259" key="17">
    <source>
        <dbReference type="PROSITE" id="PS50172"/>
    </source>
</evidence>
<evidence type="ECO:0000256" key="15">
    <source>
        <dbReference type="SAM" id="MobiDB-lite"/>
    </source>
</evidence>
<dbReference type="Pfam" id="PF00097">
    <property type="entry name" value="zf-C3HC4"/>
    <property type="match status" value="1"/>
</dbReference>
<dbReference type="SUPFAM" id="SSF57850">
    <property type="entry name" value="RING/U-box"/>
    <property type="match status" value="1"/>
</dbReference>
<feature type="compositionally biased region" description="Basic residues" evidence="15">
    <location>
        <begin position="378"/>
        <end position="389"/>
    </location>
</feature>
<evidence type="ECO:0000256" key="7">
    <source>
        <dbReference type="ARBA" id="ARBA00022771"/>
    </source>
</evidence>
<evidence type="ECO:0000256" key="6">
    <source>
        <dbReference type="ARBA" id="ARBA00022763"/>
    </source>
</evidence>
<dbReference type="GO" id="GO:0070531">
    <property type="term" value="C:BRCA1-A complex"/>
    <property type="evidence" value="ECO:0007669"/>
    <property type="project" value="TreeGrafter"/>
</dbReference>
<dbReference type="GO" id="GO:0045944">
    <property type="term" value="P:positive regulation of transcription by RNA polymerase II"/>
    <property type="evidence" value="ECO:0007669"/>
    <property type="project" value="TreeGrafter"/>
</dbReference>
<proteinExistence type="predicted"/>
<dbReference type="GO" id="GO:0000724">
    <property type="term" value="P:double-strand break repair via homologous recombination"/>
    <property type="evidence" value="ECO:0007669"/>
    <property type="project" value="TreeGrafter"/>
</dbReference>
<name>A0AAV8VUD1_9CUCU</name>
<dbReference type="InterPro" id="IPR018957">
    <property type="entry name" value="Znf_C3HC4_RING-type"/>
</dbReference>
<feature type="region of interest" description="Disordered" evidence="15">
    <location>
        <begin position="464"/>
        <end position="534"/>
    </location>
</feature>
<keyword evidence="7 13" id="KW-0863">Zinc-finger</keyword>
<dbReference type="SMART" id="SM00184">
    <property type="entry name" value="RING"/>
    <property type="match status" value="1"/>
</dbReference>
<evidence type="ECO:0000256" key="5">
    <source>
        <dbReference type="ARBA" id="ARBA00022737"/>
    </source>
</evidence>
<dbReference type="SUPFAM" id="SSF52113">
    <property type="entry name" value="BRCT domain"/>
    <property type="match status" value="2"/>
</dbReference>
<protein>
    <recommendedName>
        <fullName evidence="12">RING-type E3 ubiquitin transferase BRCA1</fullName>
    </recommendedName>
</protein>
<feature type="region of interest" description="Disordered" evidence="15">
    <location>
        <begin position="371"/>
        <end position="396"/>
    </location>
</feature>
<dbReference type="SMART" id="SM00292">
    <property type="entry name" value="BRCT"/>
    <property type="match status" value="2"/>
</dbReference>
<evidence type="ECO:0000256" key="4">
    <source>
        <dbReference type="ARBA" id="ARBA00022723"/>
    </source>
</evidence>